<feature type="signal peptide" evidence="1">
    <location>
        <begin position="1"/>
        <end position="21"/>
    </location>
</feature>
<dbReference type="STRING" id="1121898.GCA_000422725_01074"/>
<keyword evidence="1" id="KW-0732">Signal</keyword>
<proteinExistence type="predicted"/>
<keyword evidence="3" id="KW-1185">Reference proteome</keyword>
<evidence type="ECO:0000256" key="1">
    <source>
        <dbReference type="SAM" id="SignalP"/>
    </source>
</evidence>
<feature type="chain" id="PRO_5001991837" description="Lipoprotein" evidence="1">
    <location>
        <begin position="22"/>
        <end position="152"/>
    </location>
</feature>
<accession>A0A0A2MQY2</accession>
<name>A0A0A2MQY2_9FLAO</name>
<evidence type="ECO:0008006" key="4">
    <source>
        <dbReference type="Google" id="ProtNLM"/>
    </source>
</evidence>
<comment type="caution">
    <text evidence="2">The sequence shown here is derived from an EMBL/GenBank/DDBJ whole genome shotgun (WGS) entry which is preliminary data.</text>
</comment>
<reference evidence="2 3" key="1">
    <citation type="submission" date="2013-09" db="EMBL/GenBank/DDBJ databases">
        <authorList>
            <person name="Zeng Z."/>
            <person name="Chen C."/>
        </authorList>
    </citation>
    <scope>NUCLEOTIDE SEQUENCE [LARGE SCALE GENOMIC DNA]</scope>
    <source>
        <strain evidence="2 3">WB 4.1-42</strain>
    </source>
</reference>
<dbReference type="RefSeq" id="WP_026992466.1">
    <property type="nucleotide sequence ID" value="NZ_JRLY01000001.1"/>
</dbReference>
<organism evidence="2 3">
    <name type="scientific">Flavobacterium subsaxonicum WB 4.1-42 = DSM 21790</name>
    <dbReference type="NCBI Taxonomy" id="1121898"/>
    <lineage>
        <taxon>Bacteria</taxon>
        <taxon>Pseudomonadati</taxon>
        <taxon>Bacteroidota</taxon>
        <taxon>Flavobacteriia</taxon>
        <taxon>Flavobacteriales</taxon>
        <taxon>Flavobacteriaceae</taxon>
        <taxon>Flavobacterium</taxon>
    </lineage>
</organism>
<protein>
    <recommendedName>
        <fullName evidence="4">Lipoprotein</fullName>
    </recommendedName>
</protein>
<dbReference type="EMBL" id="JRLY01000001">
    <property type="protein sequence ID" value="KGO95087.1"/>
    <property type="molecule type" value="Genomic_DNA"/>
</dbReference>
<dbReference type="Proteomes" id="UP000030111">
    <property type="component" value="Unassembled WGS sequence"/>
</dbReference>
<evidence type="ECO:0000313" key="2">
    <source>
        <dbReference type="EMBL" id="KGO95087.1"/>
    </source>
</evidence>
<sequence>MKKYKPGIAVLLLCFLLYNCARSTEDTSGSKRTGTTSGVQSTQNNTLTWAAFKSQSDSLLEISQKQIINFKVAMNRPGNRRNIVKKRRDIIRAEYQLDMLKERLDKRDGEYTKAAKKLKGLTTSNGDFQNEFNEGFCELDSTINKLWKDTLK</sequence>
<dbReference type="AlphaFoldDB" id="A0A0A2MQY2"/>
<gene>
    <name evidence="2" type="ORF">Q766_03005</name>
</gene>
<evidence type="ECO:0000313" key="3">
    <source>
        <dbReference type="Proteomes" id="UP000030111"/>
    </source>
</evidence>